<dbReference type="GO" id="GO:0005886">
    <property type="term" value="C:plasma membrane"/>
    <property type="evidence" value="ECO:0007669"/>
    <property type="project" value="TreeGrafter"/>
</dbReference>
<dbReference type="Gene3D" id="3.30.2090.10">
    <property type="entry name" value="Multidrug efflux transporter AcrB TolC docking domain, DN and DC subdomains"/>
    <property type="match status" value="2"/>
</dbReference>
<proteinExistence type="predicted"/>
<feature type="transmembrane region" description="Helical" evidence="1">
    <location>
        <begin position="340"/>
        <end position="356"/>
    </location>
</feature>
<keyword evidence="1" id="KW-0812">Transmembrane</keyword>
<evidence type="ECO:0000256" key="1">
    <source>
        <dbReference type="SAM" id="Phobius"/>
    </source>
</evidence>
<feature type="transmembrane region" description="Helical" evidence="1">
    <location>
        <begin position="921"/>
        <end position="942"/>
    </location>
</feature>
<dbReference type="SUPFAM" id="SSF82693">
    <property type="entry name" value="Multidrug efflux transporter AcrB pore domain, PN1, PN2, PC1 and PC2 subdomains"/>
    <property type="match status" value="2"/>
</dbReference>
<feature type="transmembrane region" description="Helical" evidence="1">
    <location>
        <begin position="434"/>
        <end position="454"/>
    </location>
</feature>
<reference evidence="2 3" key="1">
    <citation type="submission" date="2016-10" db="EMBL/GenBank/DDBJ databases">
        <authorList>
            <person name="de Groot N.N."/>
        </authorList>
    </citation>
    <scope>NUCLEOTIDE SEQUENCE [LARGE SCALE GENOMIC DNA]</scope>
    <source>
        <strain evidence="2 3">DSM 12130</strain>
    </source>
</reference>
<feature type="transmembrane region" description="Helical" evidence="1">
    <location>
        <begin position="528"/>
        <end position="549"/>
    </location>
</feature>
<dbReference type="InterPro" id="IPR001036">
    <property type="entry name" value="Acrflvin-R"/>
</dbReference>
<feature type="transmembrane region" description="Helical" evidence="1">
    <location>
        <begin position="363"/>
        <end position="383"/>
    </location>
</feature>
<accession>A0A1H0SZH0</accession>
<organism evidence="2 3">
    <name type="scientific">Desulforhopalus singaporensis</name>
    <dbReference type="NCBI Taxonomy" id="91360"/>
    <lineage>
        <taxon>Bacteria</taxon>
        <taxon>Pseudomonadati</taxon>
        <taxon>Thermodesulfobacteriota</taxon>
        <taxon>Desulfobulbia</taxon>
        <taxon>Desulfobulbales</taxon>
        <taxon>Desulfocapsaceae</taxon>
        <taxon>Desulforhopalus</taxon>
    </lineage>
</organism>
<dbReference type="GO" id="GO:0042910">
    <property type="term" value="F:xenobiotic transmembrane transporter activity"/>
    <property type="evidence" value="ECO:0007669"/>
    <property type="project" value="TreeGrafter"/>
</dbReference>
<dbReference type="OrthoDB" id="9807612at2"/>
<dbReference type="PANTHER" id="PTHR32063:SF0">
    <property type="entry name" value="SWARMING MOTILITY PROTEIN SWRC"/>
    <property type="match status" value="1"/>
</dbReference>
<feature type="transmembrane region" description="Helical" evidence="1">
    <location>
        <begin position="12"/>
        <end position="29"/>
    </location>
</feature>
<dbReference type="RefSeq" id="WP_092224000.1">
    <property type="nucleotide sequence ID" value="NZ_FNJI01000021.1"/>
</dbReference>
<feature type="transmembrane region" description="Helical" evidence="1">
    <location>
        <begin position="389"/>
        <end position="413"/>
    </location>
</feature>
<keyword evidence="3" id="KW-1185">Reference proteome</keyword>
<keyword evidence="1" id="KW-1133">Transmembrane helix</keyword>
<gene>
    <name evidence="2" type="ORF">SAMN05660330_02865</name>
</gene>
<feature type="transmembrane region" description="Helical" evidence="1">
    <location>
        <begin position="890"/>
        <end position="915"/>
    </location>
</feature>
<dbReference type="SUPFAM" id="SSF82866">
    <property type="entry name" value="Multidrug efflux transporter AcrB transmembrane domain"/>
    <property type="match status" value="2"/>
</dbReference>
<dbReference type="Gene3D" id="3.30.70.1440">
    <property type="entry name" value="Multidrug efflux transporter AcrB pore domain"/>
    <property type="match status" value="1"/>
</dbReference>
<dbReference type="PRINTS" id="PR00702">
    <property type="entry name" value="ACRIFLAVINRP"/>
</dbReference>
<dbReference type="Gene3D" id="3.30.70.1430">
    <property type="entry name" value="Multidrug efflux transporter AcrB pore domain"/>
    <property type="match status" value="2"/>
</dbReference>
<dbReference type="SUPFAM" id="SSF82714">
    <property type="entry name" value="Multidrug efflux transporter AcrB TolC docking domain, DN and DC subdomains"/>
    <property type="match status" value="2"/>
</dbReference>
<dbReference type="Pfam" id="PF00873">
    <property type="entry name" value="ACR_tran"/>
    <property type="match status" value="1"/>
</dbReference>
<dbReference type="Proteomes" id="UP000199073">
    <property type="component" value="Unassembled WGS sequence"/>
</dbReference>
<evidence type="ECO:0000313" key="2">
    <source>
        <dbReference type="EMBL" id="SDP46925.1"/>
    </source>
</evidence>
<dbReference type="InterPro" id="IPR027463">
    <property type="entry name" value="AcrB_DN_DC_subdom"/>
</dbReference>
<dbReference type="STRING" id="91360.SAMN05660330_02865"/>
<feature type="transmembrane region" description="Helical" evidence="1">
    <location>
        <begin position="866"/>
        <end position="883"/>
    </location>
</feature>
<dbReference type="EMBL" id="FNJI01000021">
    <property type="protein sequence ID" value="SDP46925.1"/>
    <property type="molecule type" value="Genomic_DNA"/>
</dbReference>
<protein>
    <submittedName>
        <fullName evidence="2">Hydrophobic/amphiphilic exporter-1, HAE1 family</fullName>
    </submittedName>
</protein>
<keyword evidence="1" id="KW-0472">Membrane</keyword>
<name>A0A1H0SZH0_9BACT</name>
<sequence length="1037" mass="112742">MDIVGYSLEKPVTVAVCVVLLVTFGLIGLNRLPIQLTPDVETPKITVQTTWRGATPFEVEKEIVDRQEEALKGLQGLTKMESSSYNSFGEVTLSFELNTVVEDALLRVSNKLDEVSDYPDNADKPVIEAAGANNSPIVWMVVKTLPGNNENITHYMTFFEEDIRQRFERIKGVGSLFIFGGTENELHVVLDMEKMAQNKITINQLRNAVTESNSTTSAGVMGIGRKNYRIRTVGQFQSPDDVLDVVVYDDGLKKVVLRDIAGIEEGYAKETAAVLHNGEQILVVGLRKETGANVLEMTDRVEAEVNRLNGSILVDRGLSMEIVYDQRGYIETAIGLVKKNVLVGAILAIMVLLLFLRSVRTTFTTAVAIPISVIGTFIFLWLGGRNINVVSLAGISFAVGMLVDNSIVVLENIDRHLKLGKKAYAAALDGAKEVWGAVFASTATTVAVFLPVIFMKEEAGQLFRDIAIAITFSIIISFVVSVSVIPTLINQLYRSVGGGEKNRFQRSVVGPFLADLIMTISRFCQKNTITRLATVLLFTVASVVVIVALKPPAEYLPQGNRNLVINILLPPPGYSVEKYKEIGGDIYQQVKPYFTAENRDGLPGIKQMFFVGADRFTLFGALSTAETRAAELIPLFMRIMGGIPGVFGVSLQAGIFEQGLGEGRTVEVNISGQDIDKIAGAATRLYGTIQQKIKGAQVRPVPSLETSYPEILVIPDKARLAANGLTERDLGIYVDILMDGRRVDDYSPAGMKEIDLVVKGSNTEFDSPEDILGATIVNSYGDLITLGEVADLKYSQSMPQVNHLERKRTITLQVTPPKTLPLQSAMEIVESGIVAPAESSGNLEGVEVAIGGNADKLVQTGESLKWNLVLALLITYLLLSALFENFFYPLIILFTVPLAAAGGFAGLLTVNSFIARQGFDVLAMLGFIILIGTVVNNAILIVHQSLNNVRYNGLSGMDSIAESVRTRIRPIFMSATTSVLAMSPLVVSTGSGSELYRGLGSILLGGLAVSTMFTLFVIPALLAFVIRFERSRSNEMH</sequence>
<dbReference type="Gene3D" id="3.30.70.1320">
    <property type="entry name" value="Multidrug efflux transporter AcrB pore domain like"/>
    <property type="match status" value="1"/>
</dbReference>
<evidence type="ECO:0000313" key="3">
    <source>
        <dbReference type="Proteomes" id="UP000199073"/>
    </source>
</evidence>
<feature type="transmembrane region" description="Helical" evidence="1">
    <location>
        <begin position="1002"/>
        <end position="1026"/>
    </location>
</feature>
<feature type="transmembrane region" description="Helical" evidence="1">
    <location>
        <begin position="466"/>
        <end position="489"/>
    </location>
</feature>
<dbReference type="Gene3D" id="1.20.1640.10">
    <property type="entry name" value="Multidrug efflux transporter AcrB transmembrane domain"/>
    <property type="match status" value="2"/>
</dbReference>
<dbReference type="PANTHER" id="PTHR32063">
    <property type="match status" value="1"/>
</dbReference>
<dbReference type="AlphaFoldDB" id="A0A1H0SZH0"/>